<dbReference type="Pfam" id="PF06722">
    <property type="entry name" value="EryCIII-like_C"/>
    <property type="match status" value="1"/>
</dbReference>
<dbReference type="EMBL" id="JACHJQ010000010">
    <property type="protein sequence ID" value="MBB4911554.1"/>
    <property type="molecule type" value="Genomic_DNA"/>
</dbReference>
<dbReference type="InterPro" id="IPR048284">
    <property type="entry name" value="EryCIII-like_N"/>
</dbReference>
<dbReference type="CDD" id="cd03784">
    <property type="entry name" value="GT1_Gtf-like"/>
    <property type="match status" value="1"/>
</dbReference>
<name>A0A7W7QE05_9PSEU</name>
<accession>A0A7W7QE05</accession>
<dbReference type="AlphaFoldDB" id="A0A7W7QE05"/>
<feature type="domain" description="Erythromycin biosynthesis protein CIII-like C-terminal" evidence="5">
    <location>
        <begin position="268"/>
        <end position="411"/>
    </location>
</feature>
<evidence type="ECO:0000259" key="5">
    <source>
        <dbReference type="Pfam" id="PF06722"/>
    </source>
</evidence>
<evidence type="ECO:0000313" key="7">
    <source>
        <dbReference type="EMBL" id="MBB4911554.1"/>
    </source>
</evidence>
<evidence type="ECO:0000256" key="4">
    <source>
        <dbReference type="SAM" id="MobiDB-lite"/>
    </source>
</evidence>
<evidence type="ECO:0000256" key="3">
    <source>
        <dbReference type="ARBA" id="ARBA00022679"/>
    </source>
</evidence>
<evidence type="ECO:0000259" key="6">
    <source>
        <dbReference type="Pfam" id="PF21036"/>
    </source>
</evidence>
<feature type="compositionally biased region" description="Basic and acidic residues" evidence="4">
    <location>
        <begin position="409"/>
        <end position="418"/>
    </location>
</feature>
<dbReference type="InterPro" id="IPR002213">
    <property type="entry name" value="UDP_glucos_trans"/>
</dbReference>
<comment type="similarity">
    <text evidence="1">Belongs to the glycosyltransferase 28 family.</text>
</comment>
<dbReference type="PANTHER" id="PTHR48050">
    <property type="entry name" value="STEROL 3-BETA-GLUCOSYLTRANSFERASE"/>
    <property type="match status" value="1"/>
</dbReference>
<feature type="region of interest" description="Disordered" evidence="4">
    <location>
        <begin position="391"/>
        <end position="418"/>
    </location>
</feature>
<evidence type="ECO:0000256" key="1">
    <source>
        <dbReference type="ARBA" id="ARBA00006962"/>
    </source>
</evidence>
<dbReference type="Pfam" id="PF21036">
    <property type="entry name" value="EryCIII-like_N"/>
    <property type="match status" value="1"/>
</dbReference>
<keyword evidence="2" id="KW-0328">Glycosyltransferase</keyword>
<dbReference type="RefSeq" id="WP_184815571.1">
    <property type="nucleotide sequence ID" value="NZ_JACHJQ010000010.1"/>
</dbReference>
<evidence type="ECO:0000313" key="8">
    <source>
        <dbReference type="Proteomes" id="UP000520767"/>
    </source>
</evidence>
<gene>
    <name evidence="7" type="ORF">FHR82_007824</name>
</gene>
<evidence type="ECO:0000256" key="2">
    <source>
        <dbReference type="ARBA" id="ARBA00022676"/>
    </source>
</evidence>
<keyword evidence="3 7" id="KW-0808">Transferase</keyword>
<comment type="caution">
    <text evidence="7">The sequence shown here is derived from an EMBL/GenBank/DDBJ whole genome shotgun (WGS) entry which is preliminary data.</text>
</comment>
<dbReference type="GO" id="GO:0016758">
    <property type="term" value="F:hexosyltransferase activity"/>
    <property type="evidence" value="ECO:0007669"/>
    <property type="project" value="UniProtKB-ARBA"/>
</dbReference>
<dbReference type="Gene3D" id="3.40.50.2000">
    <property type="entry name" value="Glycogen Phosphorylase B"/>
    <property type="match status" value="2"/>
</dbReference>
<proteinExistence type="inferred from homology"/>
<keyword evidence="8" id="KW-1185">Reference proteome</keyword>
<dbReference type="InterPro" id="IPR010610">
    <property type="entry name" value="EryCIII-like_C"/>
</dbReference>
<dbReference type="GO" id="GO:0017000">
    <property type="term" value="P:antibiotic biosynthetic process"/>
    <property type="evidence" value="ECO:0007669"/>
    <property type="project" value="UniProtKB-ARBA"/>
</dbReference>
<feature type="domain" description="Erythromycin biosynthesis protein CIII-like N-terminal" evidence="6">
    <location>
        <begin position="22"/>
        <end position="248"/>
    </location>
</feature>
<dbReference type="PANTHER" id="PTHR48050:SF13">
    <property type="entry name" value="STEROL 3-BETA-GLUCOSYLTRANSFERASE UGT80A2"/>
    <property type="match status" value="1"/>
</dbReference>
<dbReference type="InterPro" id="IPR050426">
    <property type="entry name" value="Glycosyltransferase_28"/>
</dbReference>
<dbReference type="GO" id="GO:0008194">
    <property type="term" value="F:UDP-glycosyltransferase activity"/>
    <property type="evidence" value="ECO:0007669"/>
    <property type="project" value="InterPro"/>
</dbReference>
<protein>
    <submittedName>
        <fullName evidence="7">L-rhodinosyltransferase/glycosyltransferase</fullName>
    </submittedName>
</protein>
<reference evidence="7 8" key="1">
    <citation type="submission" date="2020-08" db="EMBL/GenBank/DDBJ databases">
        <title>Genomic Encyclopedia of Type Strains, Phase III (KMG-III): the genomes of soil and plant-associated and newly described type strains.</title>
        <authorList>
            <person name="Whitman W."/>
        </authorList>
    </citation>
    <scope>NUCLEOTIDE SEQUENCE [LARGE SCALE GENOMIC DNA]</scope>
    <source>
        <strain evidence="7 8">CECT 8960</strain>
    </source>
</reference>
<sequence>MRVLFAIFPATAHLYPVVPLAWALHNQGHEVRIAVHPSMNDAVARTGLTALPFGDNETVRHVVGFNSDPDKLASLTTDLSLRCLPDEPWHDAWLGTIATFTIYASVLDELVDVCREWRPDLVVWDPLCVPAAIAAEATGAAHARFLWGQDNVGWMWERYAERDPASTPVAVDGSVNWLLGEHLARHGVEFSPALFVGQWTIEPRPDRWAVPTSLDRLPLRSVPHNGGGHVPDWVRAPRDRPRVVLSLGIGGRGRELFAESGLTHTGLVRRLSELDIELVVTLAHKDFDGALPNNVRVVDYVPLNQVLPDCAAIIHHGGDGTALAAGAFGVPQLVVPVPFWAEDNVADHIADQGAGLVVRPAELTGEAPADVLADAVTQLLTEERFAKSAAEFSEELRTQPSPAELVPEIEERVARHRR</sequence>
<dbReference type="Proteomes" id="UP000520767">
    <property type="component" value="Unassembled WGS sequence"/>
</dbReference>
<organism evidence="7 8">
    <name type="scientific">Actinophytocola algeriensis</name>
    <dbReference type="NCBI Taxonomy" id="1768010"/>
    <lineage>
        <taxon>Bacteria</taxon>
        <taxon>Bacillati</taxon>
        <taxon>Actinomycetota</taxon>
        <taxon>Actinomycetes</taxon>
        <taxon>Pseudonocardiales</taxon>
        <taxon>Pseudonocardiaceae</taxon>
    </lineage>
</organism>
<dbReference type="SUPFAM" id="SSF53756">
    <property type="entry name" value="UDP-Glycosyltransferase/glycogen phosphorylase"/>
    <property type="match status" value="1"/>
</dbReference>